<evidence type="ECO:0000259" key="7">
    <source>
        <dbReference type="PROSITE" id="PS51352"/>
    </source>
</evidence>
<keyword evidence="4" id="KW-1015">Disulfide bond</keyword>
<sequence length="201" mass="21540">MRSKTFTAALFAVLTALGVLLSGCSGGNDAVAQGDTFQFVSPGGQTTITYPESERKPIADLIGPDLVTDKQIDVDKDFAGKVTVVNVWGSWCAPCRAEADDLETVYDQNKDNGVAFVGINLRDDRQSAKDFVADRKVGYPSIYDFDGATLASMTTPTSVVPTTVVLDRQHRPAAVYLRTVSADELDAMVKKIAAEDSGKQP</sequence>
<feature type="domain" description="Thioredoxin" evidence="7">
    <location>
        <begin position="50"/>
        <end position="194"/>
    </location>
</feature>
<organism evidence="8 9">
    <name type="scientific">Gordonia jacobaea</name>
    <dbReference type="NCBI Taxonomy" id="122202"/>
    <lineage>
        <taxon>Bacteria</taxon>
        <taxon>Bacillati</taxon>
        <taxon>Actinomycetota</taxon>
        <taxon>Actinomycetes</taxon>
        <taxon>Mycobacteriales</taxon>
        <taxon>Gordoniaceae</taxon>
        <taxon>Gordonia</taxon>
    </lineage>
</organism>
<evidence type="ECO:0000256" key="2">
    <source>
        <dbReference type="ARBA" id="ARBA00022748"/>
    </source>
</evidence>
<evidence type="ECO:0000256" key="4">
    <source>
        <dbReference type="ARBA" id="ARBA00023157"/>
    </source>
</evidence>
<keyword evidence="9" id="KW-1185">Reference proteome</keyword>
<keyword evidence="3" id="KW-0735">Signal-anchor</keyword>
<keyword evidence="2" id="KW-0201">Cytochrome c-type biogenesis</keyword>
<evidence type="ECO:0000256" key="6">
    <source>
        <dbReference type="SAM" id="SignalP"/>
    </source>
</evidence>
<evidence type="ECO:0000256" key="5">
    <source>
        <dbReference type="ARBA" id="ARBA00023284"/>
    </source>
</evidence>
<feature type="signal peptide" evidence="6">
    <location>
        <begin position="1"/>
        <end position="27"/>
    </location>
</feature>
<dbReference type="PROSITE" id="PS51352">
    <property type="entry name" value="THIOREDOXIN_2"/>
    <property type="match status" value="1"/>
</dbReference>
<keyword evidence="3" id="KW-0812">Transmembrane</keyword>
<dbReference type="InterPro" id="IPR013740">
    <property type="entry name" value="Redoxin"/>
</dbReference>
<evidence type="ECO:0000313" key="9">
    <source>
        <dbReference type="Proteomes" id="UP000037247"/>
    </source>
</evidence>
<dbReference type="CDD" id="cd02966">
    <property type="entry name" value="TlpA_like_family"/>
    <property type="match status" value="1"/>
</dbReference>
<dbReference type="InterPro" id="IPR017937">
    <property type="entry name" value="Thioredoxin_CS"/>
</dbReference>
<dbReference type="InterPro" id="IPR036249">
    <property type="entry name" value="Thioredoxin-like_sf"/>
</dbReference>
<gene>
    <name evidence="8" type="ORF">ABW18_20220</name>
</gene>
<dbReference type="SUPFAM" id="SSF52833">
    <property type="entry name" value="Thioredoxin-like"/>
    <property type="match status" value="1"/>
</dbReference>
<keyword evidence="5" id="KW-0676">Redox-active center</keyword>
<keyword evidence="6" id="KW-0732">Signal</keyword>
<name>A0ABR5I756_9ACTN</name>
<dbReference type="PROSITE" id="PS51257">
    <property type="entry name" value="PROKAR_LIPOPROTEIN"/>
    <property type="match status" value="1"/>
</dbReference>
<dbReference type="InterPro" id="IPR050553">
    <property type="entry name" value="Thioredoxin_ResA/DsbE_sf"/>
</dbReference>
<dbReference type="RefSeq" id="WP_049700788.1">
    <property type="nucleotide sequence ID" value="NZ_CBDRLS010000002.1"/>
</dbReference>
<reference evidence="8 9" key="1">
    <citation type="submission" date="2015-05" db="EMBL/GenBank/DDBJ databases">
        <title>Draft genome sequence of the bacterium Gordonia jacobaea a new member of the Gordonia genus.</title>
        <authorList>
            <person name="Jimenez-Galisteo G."/>
            <person name="Dominguez A."/>
            <person name="Munoz E."/>
            <person name="Vinas M."/>
        </authorList>
    </citation>
    <scope>NUCLEOTIDE SEQUENCE [LARGE SCALE GENOMIC DNA]</scope>
    <source>
        <strain evidence="9">mv1</strain>
    </source>
</reference>
<proteinExistence type="predicted"/>
<accession>A0ABR5I756</accession>
<comment type="subcellular location">
    <subcellularLocation>
        <location evidence="1">Cell envelope</location>
    </subcellularLocation>
</comment>
<dbReference type="InterPro" id="IPR013766">
    <property type="entry name" value="Thioredoxin_domain"/>
</dbReference>
<dbReference type="PANTHER" id="PTHR42852">
    <property type="entry name" value="THIOL:DISULFIDE INTERCHANGE PROTEIN DSBE"/>
    <property type="match status" value="1"/>
</dbReference>
<dbReference type="PROSITE" id="PS00194">
    <property type="entry name" value="THIOREDOXIN_1"/>
    <property type="match status" value="1"/>
</dbReference>
<dbReference type="Pfam" id="PF08534">
    <property type="entry name" value="Redoxin"/>
    <property type="match status" value="1"/>
</dbReference>
<feature type="chain" id="PRO_5045320462" evidence="6">
    <location>
        <begin position="28"/>
        <end position="201"/>
    </location>
</feature>
<dbReference type="PANTHER" id="PTHR42852:SF6">
    <property type="entry name" value="THIOL:DISULFIDE INTERCHANGE PROTEIN DSBE"/>
    <property type="match status" value="1"/>
</dbReference>
<protein>
    <submittedName>
        <fullName evidence="8">Alkyl hydroperoxide reductase</fullName>
    </submittedName>
</protein>
<comment type="caution">
    <text evidence="8">The sequence shown here is derived from an EMBL/GenBank/DDBJ whole genome shotgun (WGS) entry which is preliminary data.</text>
</comment>
<dbReference type="EMBL" id="LDTZ01000024">
    <property type="protein sequence ID" value="KNA89515.1"/>
    <property type="molecule type" value="Genomic_DNA"/>
</dbReference>
<dbReference type="Gene3D" id="3.40.30.10">
    <property type="entry name" value="Glutaredoxin"/>
    <property type="match status" value="1"/>
</dbReference>
<evidence type="ECO:0000256" key="1">
    <source>
        <dbReference type="ARBA" id="ARBA00004196"/>
    </source>
</evidence>
<evidence type="ECO:0000313" key="8">
    <source>
        <dbReference type="EMBL" id="KNA89515.1"/>
    </source>
</evidence>
<dbReference type="Proteomes" id="UP000037247">
    <property type="component" value="Unassembled WGS sequence"/>
</dbReference>
<evidence type="ECO:0000256" key="3">
    <source>
        <dbReference type="ARBA" id="ARBA00022968"/>
    </source>
</evidence>